<reference evidence="1 2" key="1">
    <citation type="journal article" date="2022" name="DNA Res.">
        <title>Chromosomal-level genome assembly of the orchid tree Bauhinia variegata (Leguminosae; Cercidoideae) supports the allotetraploid origin hypothesis of Bauhinia.</title>
        <authorList>
            <person name="Zhong Y."/>
            <person name="Chen Y."/>
            <person name="Zheng D."/>
            <person name="Pang J."/>
            <person name="Liu Y."/>
            <person name="Luo S."/>
            <person name="Meng S."/>
            <person name="Qian L."/>
            <person name="Wei D."/>
            <person name="Dai S."/>
            <person name="Zhou R."/>
        </authorList>
    </citation>
    <scope>NUCLEOTIDE SEQUENCE [LARGE SCALE GENOMIC DNA]</scope>
    <source>
        <strain evidence="1">BV-YZ2020</strain>
    </source>
</reference>
<sequence length="102" mass="11300">MVQEIEILKNEGQFEHVSYRKALNLIQNLSSATGDEDFGSRVETLEAIMEALRYPNVNKIGVYGMAGVGKSTLVKQVAQKAQQEFDAVVMATITQNPKVEKI</sequence>
<protein>
    <submittedName>
        <fullName evidence="1">Uncharacterized protein</fullName>
    </submittedName>
</protein>
<gene>
    <name evidence="1" type="ORF">L6164_026397</name>
</gene>
<dbReference type="Proteomes" id="UP000828941">
    <property type="component" value="Chromosome 11"/>
</dbReference>
<name>A0ACB9LQQ3_BAUVA</name>
<dbReference type="EMBL" id="CM039436">
    <property type="protein sequence ID" value="KAI4313413.1"/>
    <property type="molecule type" value="Genomic_DNA"/>
</dbReference>
<evidence type="ECO:0000313" key="1">
    <source>
        <dbReference type="EMBL" id="KAI4313413.1"/>
    </source>
</evidence>
<keyword evidence="2" id="KW-1185">Reference proteome</keyword>
<organism evidence="1 2">
    <name type="scientific">Bauhinia variegata</name>
    <name type="common">Purple orchid tree</name>
    <name type="synonym">Phanera variegata</name>
    <dbReference type="NCBI Taxonomy" id="167791"/>
    <lineage>
        <taxon>Eukaryota</taxon>
        <taxon>Viridiplantae</taxon>
        <taxon>Streptophyta</taxon>
        <taxon>Embryophyta</taxon>
        <taxon>Tracheophyta</taxon>
        <taxon>Spermatophyta</taxon>
        <taxon>Magnoliopsida</taxon>
        <taxon>eudicotyledons</taxon>
        <taxon>Gunneridae</taxon>
        <taxon>Pentapetalae</taxon>
        <taxon>rosids</taxon>
        <taxon>fabids</taxon>
        <taxon>Fabales</taxon>
        <taxon>Fabaceae</taxon>
        <taxon>Cercidoideae</taxon>
        <taxon>Cercideae</taxon>
        <taxon>Bauhiniinae</taxon>
        <taxon>Bauhinia</taxon>
    </lineage>
</organism>
<proteinExistence type="predicted"/>
<comment type="caution">
    <text evidence="1">The sequence shown here is derived from an EMBL/GenBank/DDBJ whole genome shotgun (WGS) entry which is preliminary data.</text>
</comment>
<accession>A0ACB9LQQ3</accession>
<evidence type="ECO:0000313" key="2">
    <source>
        <dbReference type="Proteomes" id="UP000828941"/>
    </source>
</evidence>